<evidence type="ECO:0000313" key="5">
    <source>
        <dbReference type="EMBL" id="CDW88916.1"/>
    </source>
</evidence>
<dbReference type="InterPro" id="IPR046341">
    <property type="entry name" value="SET_dom_sf"/>
</dbReference>
<dbReference type="InterPro" id="IPR001214">
    <property type="entry name" value="SET_dom"/>
</dbReference>
<evidence type="ECO:0000256" key="3">
    <source>
        <dbReference type="SAM" id="MobiDB-lite"/>
    </source>
</evidence>
<evidence type="ECO:0000313" key="6">
    <source>
        <dbReference type="Proteomes" id="UP000039865"/>
    </source>
</evidence>
<reference evidence="5 6" key="1">
    <citation type="submission" date="2014-06" db="EMBL/GenBank/DDBJ databases">
        <authorList>
            <person name="Swart Estienne"/>
        </authorList>
    </citation>
    <scope>NUCLEOTIDE SEQUENCE [LARGE SCALE GENOMIC DNA]</scope>
    <source>
        <strain evidence="5 6">130c</strain>
    </source>
</reference>
<feature type="coiled-coil region" evidence="2">
    <location>
        <begin position="2051"/>
        <end position="2081"/>
    </location>
</feature>
<dbReference type="GO" id="GO:1904158">
    <property type="term" value="P:axonemal central apparatus assembly"/>
    <property type="evidence" value="ECO:0007669"/>
    <property type="project" value="TreeGrafter"/>
</dbReference>
<feature type="region of interest" description="Disordered" evidence="3">
    <location>
        <begin position="930"/>
        <end position="978"/>
    </location>
</feature>
<name>A0A078B3W3_STYLE</name>
<feature type="compositionally biased region" description="Low complexity" evidence="3">
    <location>
        <begin position="935"/>
        <end position="957"/>
    </location>
</feature>
<dbReference type="Gene3D" id="1.25.40.10">
    <property type="entry name" value="Tetratricopeptide repeat domain"/>
    <property type="match status" value="1"/>
</dbReference>
<dbReference type="Proteomes" id="UP000039865">
    <property type="component" value="Unassembled WGS sequence"/>
</dbReference>
<evidence type="ECO:0000256" key="2">
    <source>
        <dbReference type="SAM" id="Coils"/>
    </source>
</evidence>
<keyword evidence="2" id="KW-0175">Coiled coil</keyword>
<dbReference type="InterPro" id="IPR011990">
    <property type="entry name" value="TPR-like_helical_dom_sf"/>
</dbReference>
<organism evidence="5 6">
    <name type="scientific">Stylonychia lemnae</name>
    <name type="common">Ciliate</name>
    <dbReference type="NCBI Taxonomy" id="5949"/>
    <lineage>
        <taxon>Eukaryota</taxon>
        <taxon>Sar</taxon>
        <taxon>Alveolata</taxon>
        <taxon>Ciliophora</taxon>
        <taxon>Intramacronucleata</taxon>
        <taxon>Spirotrichea</taxon>
        <taxon>Stichotrichia</taxon>
        <taxon>Sporadotrichida</taxon>
        <taxon>Oxytrichidae</taxon>
        <taxon>Stylonychinae</taxon>
        <taxon>Stylonychia</taxon>
    </lineage>
</organism>
<dbReference type="Gene3D" id="3.90.1420.10">
    <property type="entry name" value="Rubisco LSMT, substrate-binding domain"/>
    <property type="match status" value="1"/>
</dbReference>
<dbReference type="InParanoid" id="A0A078B3W3"/>
<dbReference type="EMBL" id="CCKQ01017031">
    <property type="protein sequence ID" value="CDW88916.1"/>
    <property type="molecule type" value="Genomic_DNA"/>
</dbReference>
<feature type="compositionally biased region" description="Polar residues" evidence="3">
    <location>
        <begin position="963"/>
        <end position="977"/>
    </location>
</feature>
<dbReference type="Pfam" id="PF00515">
    <property type="entry name" value="TPR_1"/>
    <property type="match status" value="1"/>
</dbReference>
<dbReference type="SUPFAM" id="SSF81822">
    <property type="entry name" value="RuBisCo LSMT C-terminal, substrate-binding domain"/>
    <property type="match status" value="1"/>
</dbReference>
<sequence length="2146" mass="249345">MPKKDKKKQSKDINDPIKLKELGNKAFLNKNYDEAIECFSKAIECDPNDPVFYTNSKQYKILNFIGAAVFNIVERFDDAIRDCDKAIEINKNFVKAYFRKAQALREKLDDLQAIEVLKEALAVEPSNNDLVKLLEETKQEYEEDNSIPVEHPERQRFEKLLQWLKDGGSTFDKIKIRYYTADYRGVHAARDIQKGEIILHVPKHQIITLEMAISSPVGKKMYEKGLRQRLISPKHSFLSTFIMQEKRKEISEWHTYIDILPKNFSNFPIFFTDEEKKWLKGSPFLDQIHEKIEDIKADYDLICKEVPDYVQFPLREYSEIRMMVSSRIFGIQVEGVKTDGFVAYADMLNHKRPRQTSWTYTDEKQGFIIEAIEDIKRGDQVYDSYGKKCNSRFFLNYGFINLNNDANEVPLKVYYHLDDQLKQVKQDMIQDHSEYKKFRVVENFEDRIMQEFFSWLRFVEYDENITLIYQYQGAAISRAQKYRRGEDSDSEGEDDSSKGFKAKDLPPLSIRNEKKVLQRILYLAKDAYDRYDRSLEEDLKELEKTDLTFNERNCLLYTSDRKKDIIERPRIRLVQGVPNECKPGDKKPGGAQQFVDDDYSDLATLPPINNFVFATVPAFKYRKNLQNVYQQLLKHYTFQPEDPMSQKIKVIQREDIINFAKLKQYITEEDSLDLLGKLGQDKMTEVFAKTTNDLLMAFEVAARRLKKDQPNQQDHNEVETTLWLKDFPQTLQEFKAFYQYQTHQQHIHSVIVIEELFLSESEDEEILKFSSSDPTMDRYYQEQERKRIEEKRKIEFLADERVAAFQAVLEVGKIFAQGSAESDFKLCTVNKMRFQGPDSSTLLHDSNQDPNQSREISPEAEQQYTEFAQKFKEEVDSYARDLQEYRLIKKKFKNEIQTKPLMPYPDEILKKIREEEEKQKEIQKRLDEEKKAKEALLQQQQQQQQAAAKKGPAAKAQQPPPTQNNQSRENLNSQGGNRTEMHSRLDELAQKYKAMPKSRDDEEKEWHFNQFEKVMAELNPDNGSVGNILAAMVYQIATQSKASSKQGDQSEQERQFILKTEEQENDINDYFEDIFNKLSIEHNIVETSFRHQFIEQPANRQITASPYQSLFNENDRVSKLAQTYTFLSGEAITMNENKTLQKSQLPGINNRLGMPQQPTIQQPQRESDLAAIISFSNMPSSQTKRTLILHQCQEMFKQKDVHPEREFFFLDRNYVEKYDATTLRQVLSNSMRNSPEFVYQYEKNEDALLLGIYYKNPPGRLLRRQWTAPIKVFPEYQIWRNFVKHEATQAIDYSQLIDIESSKVGLIRTNSKYCFPCDNSIIRIDKHIIGNRRIGTSLVIKDNLVFGIKESIDKFKSKSGLFEDEVLNREAWAQSDRRCTFWLEFENGTKLLVEMTDRQIPHLEEIPLHDPLPANHDEEAKRTSGTVSMMQHGGDVEEKSPTLHIESVAAGQSKPGIIKNDSVKSIKQPAAGAPGGKESTMKQTQPAPGAKGAPVQQTLQKSDSAKSIGSDGSQPSGPSPQELALIQKRRDEEQRLMSAASKQQFFQDRYDPTAGAKLTFTYQQGLIVMIMPNGDISQQIIENTHEKKKYGGTLHQDSLPANLQEKSRLITRGGQVIRYFLDGNMQIFYPDGTITTTDKRKGVWFTVNSLGVKRVRKLQDNLVYDEPKRLKITEKQDPETSSLVSVREDGVLIIKYLDESRMVMMPDGTQVLTKKNVESGSGTITLITKEGFAPVRLIYDPVKARAKTVIGLGGADSMMGVENIMERTNNGKVTEVLLPDKTVVQSYQERQEQEGFNNFMTNMVHLIRRDDFSIIKVRQDGEMVLISSNQRAYLNNIGKQKTFGVNDYDHYFELFGVPNERRSGVYTVNLDQGRLITQDEEGNVFIVFANGDSVEKLSVSFNLDQMVEGIEQKEPDSPKIVDGEYIEEECKFLPPPKTIAHPRIFMIKNDVGYEFYNSEQLEYLFRCTNKDKSLIRSKKQIRVDNEDATSHLFMRKTVEFDPNQANHEMPRIPQTVELVNQTVSIPKEPVKEEYAWRNILEYKKIESPKQVQEFQEALKRYQNMRKRQQDERERLKVVEIKTEEHREQECKIWLRIAREKGIDISSVIGEEYKPLKDIVNEEKKQKFLDDLDNFNSDEDADNPQAY</sequence>
<dbReference type="GO" id="GO:1990716">
    <property type="term" value="C:axonemal central apparatus"/>
    <property type="evidence" value="ECO:0007669"/>
    <property type="project" value="TreeGrafter"/>
</dbReference>
<dbReference type="PANTHER" id="PTHR21963">
    <property type="entry name" value="PF6"/>
    <property type="match status" value="1"/>
</dbReference>
<evidence type="ECO:0000256" key="1">
    <source>
        <dbReference type="PROSITE-ProRule" id="PRU00339"/>
    </source>
</evidence>
<dbReference type="InterPro" id="IPR036464">
    <property type="entry name" value="Rubisco_LSMT_subst-bd_sf"/>
</dbReference>
<dbReference type="InterPro" id="IPR019734">
    <property type="entry name" value="TPR_rpt"/>
</dbReference>
<feature type="domain" description="SET" evidence="4">
    <location>
        <begin position="172"/>
        <end position="386"/>
    </location>
</feature>
<dbReference type="PROSITE" id="PS50005">
    <property type="entry name" value="TPR"/>
    <property type="match status" value="2"/>
</dbReference>
<dbReference type="Pfam" id="PF00856">
    <property type="entry name" value="SET"/>
    <property type="match status" value="1"/>
</dbReference>
<keyword evidence="1" id="KW-0802">TPR repeat</keyword>
<dbReference type="InterPro" id="IPR015353">
    <property type="entry name" value="Rubisco_LSMT_subst-bd"/>
</dbReference>
<feature type="repeat" description="TPR" evidence="1">
    <location>
        <begin position="94"/>
        <end position="127"/>
    </location>
</feature>
<dbReference type="PROSITE" id="PS50280">
    <property type="entry name" value="SET"/>
    <property type="match status" value="1"/>
</dbReference>
<feature type="region of interest" description="Disordered" evidence="3">
    <location>
        <begin position="482"/>
        <end position="505"/>
    </location>
</feature>
<dbReference type="SMART" id="SM00028">
    <property type="entry name" value="TPR"/>
    <property type="match status" value="3"/>
</dbReference>
<feature type="repeat" description="TPR" evidence="1">
    <location>
        <begin position="16"/>
        <end position="49"/>
    </location>
</feature>
<feature type="compositionally biased region" description="Basic and acidic residues" evidence="3">
    <location>
        <begin position="495"/>
        <end position="504"/>
    </location>
</feature>
<feature type="compositionally biased region" description="Low complexity" evidence="3">
    <location>
        <begin position="1507"/>
        <end position="1520"/>
    </location>
</feature>
<dbReference type="PANTHER" id="PTHR21963:SF1">
    <property type="entry name" value="SPERM-ASSOCIATED ANTIGEN 17"/>
    <property type="match status" value="1"/>
</dbReference>
<gene>
    <name evidence="5" type="primary">Contig12880.g13748</name>
    <name evidence="5" type="ORF">STYLEM_18041</name>
</gene>
<feature type="region of interest" description="Disordered" evidence="3">
    <location>
        <begin position="838"/>
        <end position="858"/>
    </location>
</feature>
<proteinExistence type="predicted"/>
<dbReference type="SUPFAM" id="SSF82199">
    <property type="entry name" value="SET domain"/>
    <property type="match status" value="1"/>
</dbReference>
<dbReference type="OrthoDB" id="341421at2759"/>
<dbReference type="CDD" id="cd10527">
    <property type="entry name" value="SET_LSMT"/>
    <property type="match status" value="1"/>
</dbReference>
<accession>A0A078B3W3</accession>
<dbReference type="Gene3D" id="3.90.1410.10">
    <property type="entry name" value="set domain protein methyltransferase, domain 1"/>
    <property type="match status" value="1"/>
</dbReference>
<protein>
    <submittedName>
        <fullName evidence="5">Set domain containing protein</fullName>
    </submittedName>
</protein>
<dbReference type="InterPro" id="IPR026173">
    <property type="entry name" value="SPAG17"/>
</dbReference>
<feature type="region of interest" description="Disordered" evidence="3">
    <location>
        <begin position="1404"/>
        <end position="1521"/>
    </location>
</feature>
<dbReference type="SUPFAM" id="SSF48452">
    <property type="entry name" value="TPR-like"/>
    <property type="match status" value="1"/>
</dbReference>
<evidence type="ECO:0000259" key="4">
    <source>
        <dbReference type="PROSITE" id="PS50280"/>
    </source>
</evidence>
<dbReference type="Pfam" id="PF09273">
    <property type="entry name" value="Rubis-subs-bind"/>
    <property type="match status" value="1"/>
</dbReference>
<keyword evidence="6" id="KW-1185">Reference proteome</keyword>